<sequence>MAYRSSGTLRKMVQQVVFVTGNARKFEEMTQILGPDVPFKLTSQNIDLPELQGDIIEISKKKCREASKFVKGPVVVEDTCLCFKSLGDLPGPYVKWFLAKLGPEGLYKLLEAWEDKSATAVCTLAYTEGEDKEILIFQGITEGVIVDPRGPRDFGWDPCFQPVGYSQTHAEMTREEKNAISHRKKAVLAMRDYFLSKQS</sequence>
<dbReference type="OrthoDB" id="6288734at2759"/>
<dbReference type="HAMAP" id="MF_03148">
    <property type="entry name" value="HAM1_NTPase"/>
    <property type="match status" value="1"/>
</dbReference>
<keyword evidence="4 14" id="KW-0479">Metal-binding</keyword>
<feature type="binding site" evidence="14">
    <location>
        <begin position="78"/>
        <end position="79"/>
    </location>
    <ligand>
        <name>ITP</name>
        <dbReference type="ChEBI" id="CHEBI:61402"/>
    </ligand>
</feature>
<keyword evidence="7 14" id="KW-0460">Magnesium</keyword>
<keyword evidence="9 14" id="KW-0464">Manganese</keyword>
<evidence type="ECO:0000256" key="6">
    <source>
        <dbReference type="ARBA" id="ARBA00022801"/>
    </source>
</evidence>
<dbReference type="PANTHER" id="PTHR11067:SF9">
    <property type="entry name" value="INOSINE TRIPHOSPHATE PYROPHOSPHATASE"/>
    <property type="match status" value="1"/>
</dbReference>
<evidence type="ECO:0000256" key="4">
    <source>
        <dbReference type="ARBA" id="ARBA00022723"/>
    </source>
</evidence>
<dbReference type="GO" id="GO:0035870">
    <property type="term" value="F:dITP diphosphatase activity"/>
    <property type="evidence" value="ECO:0007669"/>
    <property type="project" value="UniProtKB-UniRule"/>
</dbReference>
<keyword evidence="8 14" id="KW-0546">Nucleotide metabolism</keyword>
<accession>A0A9P0DW14</accession>
<evidence type="ECO:0000313" key="16">
    <source>
        <dbReference type="EMBL" id="CAH1388989.1"/>
    </source>
</evidence>
<feature type="binding site" evidence="14">
    <location>
        <position position="177"/>
    </location>
    <ligand>
        <name>ITP</name>
        <dbReference type="ChEBI" id="CHEBI:61402"/>
    </ligand>
</feature>
<feature type="binding site" evidence="14">
    <location>
        <position position="78"/>
    </location>
    <ligand>
        <name>Mg(2+)</name>
        <dbReference type="ChEBI" id="CHEBI:18420"/>
    </ligand>
</feature>
<dbReference type="CDD" id="cd00515">
    <property type="entry name" value="HAM1"/>
    <property type="match status" value="1"/>
</dbReference>
<comment type="cofactor">
    <cofactor evidence="14">
        <name>Mg(2+)</name>
        <dbReference type="ChEBI" id="CHEBI:18420"/>
    </cofactor>
    <cofactor evidence="14">
        <name>Mn(2+)</name>
        <dbReference type="ChEBI" id="CHEBI:29035"/>
    </cofactor>
    <text evidence="14">Binds 1 divalent metal cation per subunit; can use either Mg(2+) or Mn(2+).</text>
</comment>
<protein>
    <recommendedName>
        <fullName evidence="14">Inosine triphosphate pyrophosphatase</fullName>
        <shortName evidence="14">ITPase</shortName>
        <shortName evidence="14">Inosine triphosphatase</shortName>
        <ecNumber evidence="14">3.6.1.66</ecNumber>
    </recommendedName>
    <alternativeName>
        <fullName evidence="14">Non-canonical purine NTP pyrophosphatase</fullName>
    </alternativeName>
    <alternativeName>
        <fullName evidence="14">Non-standard purine NTP pyrophosphatase</fullName>
    </alternativeName>
    <alternativeName>
        <fullName evidence="14">Nucleoside-triphosphate diphosphatase</fullName>
    </alternativeName>
    <alternativeName>
        <fullName evidence="14">Nucleoside-triphosphate pyrophosphatase</fullName>
        <shortName evidence="14">NTPase</shortName>
    </alternativeName>
    <alternativeName>
        <fullName evidence="14">XTP/dITP diphosphatase</fullName>
    </alternativeName>
</protein>
<dbReference type="Pfam" id="PF01725">
    <property type="entry name" value="Ham1p_like"/>
    <property type="match status" value="1"/>
</dbReference>
<dbReference type="InterPro" id="IPR027502">
    <property type="entry name" value="ITPase"/>
</dbReference>
<keyword evidence="6 14" id="KW-0378">Hydrolase</keyword>
<comment type="catalytic activity">
    <reaction evidence="11">
        <text>ITP + H2O = IMP + diphosphate + H(+)</text>
        <dbReference type="Rhea" id="RHEA:29399"/>
        <dbReference type="ChEBI" id="CHEBI:15377"/>
        <dbReference type="ChEBI" id="CHEBI:15378"/>
        <dbReference type="ChEBI" id="CHEBI:33019"/>
        <dbReference type="ChEBI" id="CHEBI:58053"/>
        <dbReference type="ChEBI" id="CHEBI:61402"/>
        <dbReference type="EC" id="3.6.1.66"/>
    </reaction>
    <physiologicalReaction direction="left-to-right" evidence="11">
        <dbReference type="Rhea" id="RHEA:29400"/>
    </physiologicalReaction>
</comment>
<evidence type="ECO:0000256" key="14">
    <source>
        <dbReference type="HAMAP-Rule" id="MF_03148"/>
    </source>
</evidence>
<dbReference type="EMBL" id="OV725077">
    <property type="protein sequence ID" value="CAH1388989.1"/>
    <property type="molecule type" value="Genomic_DNA"/>
</dbReference>
<dbReference type="EC" id="3.6.1.66" evidence="14"/>
<dbReference type="GO" id="GO:0036220">
    <property type="term" value="F:ITP diphosphatase activity"/>
    <property type="evidence" value="ECO:0007669"/>
    <property type="project" value="UniProtKB-UniRule"/>
</dbReference>
<evidence type="ECO:0000256" key="10">
    <source>
        <dbReference type="ARBA" id="ARBA00054940"/>
    </source>
</evidence>
<dbReference type="FunFam" id="3.90.950.10:FF:000003">
    <property type="entry name" value="Inosine triphosphate pyrophosphatase"/>
    <property type="match status" value="1"/>
</dbReference>
<feature type="binding site" evidence="14">
    <location>
        <position position="50"/>
    </location>
    <ligand>
        <name>Mg(2+)</name>
        <dbReference type="ChEBI" id="CHEBI:18420"/>
    </ligand>
</feature>
<evidence type="ECO:0000256" key="8">
    <source>
        <dbReference type="ARBA" id="ARBA00023080"/>
    </source>
</evidence>
<keyword evidence="3 14" id="KW-0963">Cytoplasm</keyword>
<comment type="catalytic activity">
    <reaction evidence="12">
        <text>dITP + H2O = dIMP + diphosphate + H(+)</text>
        <dbReference type="Rhea" id="RHEA:28342"/>
        <dbReference type="ChEBI" id="CHEBI:15377"/>
        <dbReference type="ChEBI" id="CHEBI:15378"/>
        <dbReference type="ChEBI" id="CHEBI:33019"/>
        <dbReference type="ChEBI" id="CHEBI:61194"/>
        <dbReference type="ChEBI" id="CHEBI:61382"/>
        <dbReference type="EC" id="3.6.1.66"/>
    </reaction>
    <physiologicalReaction direction="left-to-right" evidence="12">
        <dbReference type="Rhea" id="RHEA:28343"/>
    </physiologicalReaction>
</comment>
<dbReference type="SUPFAM" id="SSF52972">
    <property type="entry name" value="ITPase-like"/>
    <property type="match status" value="1"/>
</dbReference>
<evidence type="ECO:0000256" key="1">
    <source>
        <dbReference type="ARBA" id="ARBA00004496"/>
    </source>
</evidence>
<dbReference type="Proteomes" id="UP001152798">
    <property type="component" value="Chromosome 1"/>
</dbReference>
<dbReference type="PANTHER" id="PTHR11067">
    <property type="entry name" value="INOSINE TRIPHOSPHATE PYROPHOSPHATASE/HAM1 PROTEIN"/>
    <property type="match status" value="1"/>
</dbReference>
<comment type="similarity">
    <text evidence="2 14 15">Belongs to the HAM1 NTPase family.</text>
</comment>
<dbReference type="GO" id="GO:0036222">
    <property type="term" value="F:XTP diphosphatase activity"/>
    <property type="evidence" value="ECO:0007669"/>
    <property type="project" value="UniProtKB-UniRule"/>
</dbReference>
<comment type="function">
    <text evidence="10">Pyrophosphatase that hydrolyzes the non-canonical purine nucleotides inosine triphosphate (ITP), deoxyinosine triphosphate (dITP) as well as 2'-deoxy-N-6-hydroxylaminopurine triphosphate (dHAPTP) and xanthosine 5'-triphosphate (XTP) to their respective monophosphate derivatives. The enzyme does not distinguish between the deoxy- and ribose forms. Probably excludes non-canonical purines from RNA and DNA precursor pools, thus preventing their incorporation into RNA and DNA and avoiding chromosomal lesions.</text>
</comment>
<comment type="subcellular location">
    <subcellularLocation>
        <location evidence="1 14">Cytoplasm</location>
    </subcellularLocation>
</comment>
<feature type="binding site" evidence="14">
    <location>
        <begin position="20"/>
        <end position="25"/>
    </location>
    <ligand>
        <name>ITP</name>
        <dbReference type="ChEBI" id="CHEBI:61402"/>
    </ligand>
</feature>
<feature type="binding site" evidence="14">
    <location>
        <begin position="154"/>
        <end position="157"/>
    </location>
    <ligand>
        <name>ITP</name>
        <dbReference type="ChEBI" id="CHEBI:61402"/>
    </ligand>
</feature>
<dbReference type="Gene3D" id="3.90.950.10">
    <property type="match status" value="1"/>
</dbReference>
<dbReference type="InterPro" id="IPR029001">
    <property type="entry name" value="ITPase-like_fam"/>
</dbReference>
<dbReference type="GO" id="GO:0005737">
    <property type="term" value="C:cytoplasm"/>
    <property type="evidence" value="ECO:0007669"/>
    <property type="project" value="UniProtKB-SubCell"/>
</dbReference>
<name>A0A9P0DW14_NEZVI</name>
<evidence type="ECO:0000256" key="5">
    <source>
        <dbReference type="ARBA" id="ARBA00022741"/>
    </source>
</evidence>
<keyword evidence="5 14" id="KW-0547">Nucleotide-binding</keyword>
<comment type="catalytic activity">
    <reaction evidence="13">
        <text>N(6)-hydroxy-dATP + H2O = N(6)-hydroxy-dAMP + diphosphate + H(+)</text>
        <dbReference type="Rhea" id="RHEA:83971"/>
        <dbReference type="ChEBI" id="CHEBI:15377"/>
        <dbReference type="ChEBI" id="CHEBI:15378"/>
        <dbReference type="ChEBI" id="CHEBI:33019"/>
        <dbReference type="ChEBI" id="CHEBI:233529"/>
        <dbReference type="ChEBI" id="CHEBI:233530"/>
    </reaction>
    <physiologicalReaction direction="left-to-right" evidence="13">
        <dbReference type="Rhea" id="RHEA:83972"/>
    </physiologicalReaction>
</comment>
<comment type="subunit">
    <text evidence="14">Homodimer.</text>
</comment>
<evidence type="ECO:0000256" key="13">
    <source>
        <dbReference type="ARBA" id="ARBA00093271"/>
    </source>
</evidence>
<feature type="binding site" evidence="14">
    <location>
        <position position="62"/>
    </location>
    <ligand>
        <name>ITP</name>
        <dbReference type="ChEBI" id="CHEBI:61402"/>
    </ligand>
</feature>
<dbReference type="GO" id="GO:0009117">
    <property type="term" value="P:nucleotide metabolic process"/>
    <property type="evidence" value="ECO:0007669"/>
    <property type="project" value="UniProtKB-KW"/>
</dbReference>
<dbReference type="InterPro" id="IPR002637">
    <property type="entry name" value="RdgB/HAM1"/>
</dbReference>
<evidence type="ECO:0000256" key="12">
    <source>
        <dbReference type="ARBA" id="ARBA00093255"/>
    </source>
</evidence>
<evidence type="ECO:0000256" key="11">
    <source>
        <dbReference type="ARBA" id="ARBA00093218"/>
    </source>
</evidence>
<evidence type="ECO:0000256" key="15">
    <source>
        <dbReference type="RuleBase" id="RU003781"/>
    </source>
</evidence>
<dbReference type="GO" id="GO:0046872">
    <property type="term" value="F:metal ion binding"/>
    <property type="evidence" value="ECO:0007669"/>
    <property type="project" value="UniProtKB-KW"/>
</dbReference>
<evidence type="ECO:0000256" key="7">
    <source>
        <dbReference type="ARBA" id="ARBA00022842"/>
    </source>
</evidence>
<comment type="catalytic activity">
    <reaction evidence="14">
        <text>XTP + H2O = XMP + diphosphate + H(+)</text>
        <dbReference type="Rhea" id="RHEA:28610"/>
        <dbReference type="ChEBI" id="CHEBI:15377"/>
        <dbReference type="ChEBI" id="CHEBI:15378"/>
        <dbReference type="ChEBI" id="CHEBI:33019"/>
        <dbReference type="ChEBI" id="CHEBI:57464"/>
        <dbReference type="ChEBI" id="CHEBI:61314"/>
        <dbReference type="EC" id="3.6.1.66"/>
    </reaction>
</comment>
<dbReference type="AlphaFoldDB" id="A0A9P0DW14"/>
<keyword evidence="17" id="KW-1185">Reference proteome</keyword>
<feature type="binding site" evidence="14">
    <location>
        <begin position="182"/>
        <end position="183"/>
    </location>
    <ligand>
        <name>ITP</name>
        <dbReference type="ChEBI" id="CHEBI:61402"/>
    </ligand>
</feature>
<evidence type="ECO:0000256" key="2">
    <source>
        <dbReference type="ARBA" id="ARBA00008023"/>
    </source>
</evidence>
<evidence type="ECO:0000256" key="9">
    <source>
        <dbReference type="ARBA" id="ARBA00023211"/>
    </source>
</evidence>
<proteinExistence type="inferred from homology"/>
<organism evidence="16 17">
    <name type="scientific">Nezara viridula</name>
    <name type="common">Southern green stink bug</name>
    <name type="synonym">Cimex viridulus</name>
    <dbReference type="NCBI Taxonomy" id="85310"/>
    <lineage>
        <taxon>Eukaryota</taxon>
        <taxon>Metazoa</taxon>
        <taxon>Ecdysozoa</taxon>
        <taxon>Arthropoda</taxon>
        <taxon>Hexapoda</taxon>
        <taxon>Insecta</taxon>
        <taxon>Pterygota</taxon>
        <taxon>Neoptera</taxon>
        <taxon>Paraneoptera</taxon>
        <taxon>Hemiptera</taxon>
        <taxon>Heteroptera</taxon>
        <taxon>Panheteroptera</taxon>
        <taxon>Pentatomomorpha</taxon>
        <taxon>Pentatomoidea</taxon>
        <taxon>Pentatomidae</taxon>
        <taxon>Pentatominae</taxon>
        <taxon>Nezara</taxon>
    </lineage>
</organism>
<dbReference type="GO" id="GO:0000166">
    <property type="term" value="F:nucleotide binding"/>
    <property type="evidence" value="ECO:0007669"/>
    <property type="project" value="UniProtKB-KW"/>
</dbReference>
<dbReference type="GO" id="GO:0009204">
    <property type="term" value="P:deoxyribonucleoside triphosphate catabolic process"/>
    <property type="evidence" value="ECO:0007669"/>
    <property type="project" value="UniProtKB-UniRule"/>
</dbReference>
<dbReference type="NCBIfam" id="TIGR00042">
    <property type="entry name" value="RdgB/HAM1 family non-canonical purine NTP pyrophosphatase"/>
    <property type="match status" value="1"/>
</dbReference>
<evidence type="ECO:0000313" key="17">
    <source>
        <dbReference type="Proteomes" id="UP001152798"/>
    </source>
</evidence>
<gene>
    <name evidence="16" type="ORF">NEZAVI_LOCUS474</name>
</gene>
<reference evidence="16" key="1">
    <citation type="submission" date="2022-01" db="EMBL/GenBank/DDBJ databases">
        <authorList>
            <person name="King R."/>
        </authorList>
    </citation>
    <scope>NUCLEOTIDE SEQUENCE</scope>
</reference>
<evidence type="ECO:0000256" key="3">
    <source>
        <dbReference type="ARBA" id="ARBA00022490"/>
    </source>
</evidence>
<comment type="function">
    <text evidence="14">Pyrophosphatase that hydrolyzes non-canonical purine nucleotides such as inosine triphosphate (ITP), deoxyinosine triphosphate (dITP) or xanthosine 5'-triphosphate (XTP) to their respective monophosphate derivatives. The enzyme does not distinguish between the deoxy- and ribose forms. Probably excludes non-canonical purines from RNA and DNA precursor pools, thus preventing their incorporation into RNA and DNA and avoiding chromosomal lesions.</text>
</comment>